<proteinExistence type="predicted"/>
<accession>A0A8J8BDZ0</accession>
<reference evidence="1" key="1">
    <citation type="submission" date="2021-04" db="EMBL/GenBank/DDBJ databases">
        <title>Genome based classification of Actinospica acidithermotolerans sp. nov., an actinobacterium isolated from an Indonesian hot spring.</title>
        <authorList>
            <person name="Kusuma A.B."/>
            <person name="Putra K.E."/>
            <person name="Nafisah S."/>
            <person name="Loh J."/>
            <person name="Nouioui I."/>
            <person name="Goodfellow M."/>
        </authorList>
    </citation>
    <scope>NUCLEOTIDE SEQUENCE</scope>
    <source>
        <strain evidence="1">DSM 45618</strain>
    </source>
</reference>
<keyword evidence="2" id="KW-1185">Reference proteome</keyword>
<dbReference type="EMBL" id="JAGSXH010000186">
    <property type="protein sequence ID" value="MBS2966727.1"/>
    <property type="molecule type" value="Genomic_DNA"/>
</dbReference>
<evidence type="ECO:0000313" key="2">
    <source>
        <dbReference type="Proteomes" id="UP000677913"/>
    </source>
</evidence>
<protein>
    <submittedName>
        <fullName evidence="1">Uncharacterized protein</fullName>
    </submittedName>
</protein>
<organism evidence="1 2">
    <name type="scientific">Actinocrinis puniceicyclus</name>
    <dbReference type="NCBI Taxonomy" id="977794"/>
    <lineage>
        <taxon>Bacteria</taxon>
        <taxon>Bacillati</taxon>
        <taxon>Actinomycetota</taxon>
        <taxon>Actinomycetes</taxon>
        <taxon>Catenulisporales</taxon>
        <taxon>Actinospicaceae</taxon>
        <taxon>Actinocrinis</taxon>
    </lineage>
</organism>
<evidence type="ECO:0000313" key="1">
    <source>
        <dbReference type="EMBL" id="MBS2966727.1"/>
    </source>
</evidence>
<name>A0A8J8BDZ0_9ACTN</name>
<dbReference type="Proteomes" id="UP000677913">
    <property type="component" value="Unassembled WGS sequence"/>
</dbReference>
<gene>
    <name evidence="1" type="ORF">KGA66_27065</name>
</gene>
<dbReference type="RefSeq" id="WP_211472085.1">
    <property type="nucleotide sequence ID" value="NZ_JAGSXH010000186.1"/>
</dbReference>
<dbReference type="AlphaFoldDB" id="A0A8J8BDZ0"/>
<comment type="caution">
    <text evidence="1">The sequence shown here is derived from an EMBL/GenBank/DDBJ whole genome shotgun (WGS) entry which is preliminary data.</text>
</comment>
<sequence length="123" mass="13138">METTSTHRLLSAANGATALLGRLDLGQLPALCALHIGANHRRGWRIGVAALLNGYGLSELEQIDAIRTWAVALGGVVRLDEQATPDEHGSHRHLAALVDLPDGSHFEVWTHLVRVSLSVPASV</sequence>